<dbReference type="SMART" id="SM01360">
    <property type="entry name" value="A2M"/>
    <property type="match status" value="1"/>
</dbReference>
<dbReference type="CDD" id="cd02891">
    <property type="entry name" value="A2M_like"/>
    <property type="match status" value="1"/>
</dbReference>
<dbReference type="InterPro" id="IPR041462">
    <property type="entry name" value="Bact_A2M_MG6"/>
</dbReference>
<dbReference type="InterPro" id="IPR021868">
    <property type="entry name" value="Alpha_2_Macroglob_MG3"/>
</dbReference>
<dbReference type="InterPro" id="IPR011990">
    <property type="entry name" value="TPR-like_helical_dom_sf"/>
</dbReference>
<dbReference type="SMART" id="SM00223">
    <property type="entry name" value="APPLE"/>
    <property type="match status" value="1"/>
</dbReference>
<dbReference type="InterPro" id="IPR003609">
    <property type="entry name" value="Pan_app"/>
</dbReference>
<dbReference type="Gene3D" id="1.25.40.10">
    <property type="entry name" value="Tetratricopeptide repeat domain"/>
    <property type="match status" value="1"/>
</dbReference>
<dbReference type="SUPFAM" id="SSF57414">
    <property type="entry name" value="Hairpin loop containing domain-like"/>
    <property type="match status" value="1"/>
</dbReference>
<dbReference type="CDD" id="cd01100">
    <property type="entry name" value="APPLE_Factor_XI_like"/>
    <property type="match status" value="1"/>
</dbReference>
<dbReference type="GO" id="GO:0006508">
    <property type="term" value="P:proteolysis"/>
    <property type="evidence" value="ECO:0007669"/>
    <property type="project" value="InterPro"/>
</dbReference>
<dbReference type="SMART" id="SM01419">
    <property type="entry name" value="Thiol-ester_cl"/>
    <property type="match status" value="1"/>
</dbReference>
<keyword evidence="4" id="KW-1015">Disulfide bond</keyword>
<dbReference type="InterPro" id="IPR026284">
    <property type="entry name" value="A2MG_proteobact"/>
</dbReference>
<dbReference type="HOGENOM" id="CLU_000965_1_0_5"/>
<dbReference type="PANTHER" id="PTHR40094">
    <property type="entry name" value="ALPHA-2-MACROGLOBULIN HOMOLOG"/>
    <property type="match status" value="1"/>
</dbReference>
<evidence type="ECO:0000313" key="6">
    <source>
        <dbReference type="EMBL" id="ADZ70310.1"/>
    </source>
</evidence>
<dbReference type="Pfam" id="PF21142">
    <property type="entry name" value="A2M_bMG2"/>
    <property type="match status" value="1"/>
</dbReference>
<organism evidence="6 7">
    <name type="scientific">Polymorphum gilvum (strain LMG 25793 / CGMCC 1.9160 / SL003B-26A1)</name>
    <dbReference type="NCBI Taxonomy" id="991905"/>
    <lineage>
        <taxon>Bacteria</taxon>
        <taxon>Pseudomonadati</taxon>
        <taxon>Pseudomonadota</taxon>
        <taxon>Alphaproteobacteria</taxon>
        <taxon>Rhodobacterales</taxon>
        <taxon>Paracoccaceae</taxon>
        <taxon>Polymorphum</taxon>
    </lineage>
</organism>
<dbReference type="Proteomes" id="UP000008130">
    <property type="component" value="Chromosome"/>
</dbReference>
<name>F2IW28_POLGS</name>
<dbReference type="Pfam" id="PF01835">
    <property type="entry name" value="MG2"/>
    <property type="match status" value="1"/>
</dbReference>
<dbReference type="PIRSF" id="PIRSF038980">
    <property type="entry name" value="A2M_bac"/>
    <property type="match status" value="1"/>
</dbReference>
<comment type="similarity">
    <text evidence="1">Belongs to the protease inhibitor I39 (alpha-2-macroglobulin) family. Bacterial alpha-2-macroglobulin subfamily.</text>
</comment>
<dbReference type="SUPFAM" id="SSF48239">
    <property type="entry name" value="Terpenoid cyclases/Protein prenyltransferases"/>
    <property type="match status" value="1"/>
</dbReference>
<evidence type="ECO:0000256" key="4">
    <source>
        <dbReference type="ARBA" id="ARBA00023157"/>
    </source>
</evidence>
<dbReference type="InterPro" id="IPR041203">
    <property type="entry name" value="Bact_A2M_MG5"/>
</dbReference>
<keyword evidence="7" id="KW-1185">Reference proteome</keyword>
<dbReference type="InterPro" id="IPR047565">
    <property type="entry name" value="Alpha-macroglob_thiol-ester_cl"/>
</dbReference>
<dbReference type="Pfam" id="PF07703">
    <property type="entry name" value="A2M_BRD"/>
    <property type="match status" value="1"/>
</dbReference>
<dbReference type="EMBL" id="CP002568">
    <property type="protein sequence ID" value="ADZ70310.1"/>
    <property type="molecule type" value="Genomic_DNA"/>
</dbReference>
<dbReference type="Pfam" id="PF17973">
    <property type="entry name" value="bMG10"/>
    <property type="match status" value="1"/>
</dbReference>
<sequence>MDRLAPPVRRVGRFAMVFARALGSSAVRLRGALAVLALFFALAGALAGATGAASAAERRVVTIPDADYFGADYRTVKEVELATCEAACLADPMCRAFTYNTAARWCFLKSDAGQLQSFRGAVAGRVVEVVDRPQVSVAERRAELAFVPKPYMEEAQRYALRLPSTVTVGAATAETLRQSAMQALSARAGEAAALEFARLLVLLPGDADAWVGLSLAQAMQNPDDWSRRMDLRRDATSSAINAYLRSAGDGERVRSLGALASALSARQDWKPAIRALRAALALDDSPSLRQRYDDMVAQHGFRIVDHQVDADAAEPRICVVFSDDLARGEDLAPFVRVSGEGGTAVETDGAQICITGVRHGARYGVTVREGVPSADSEKLERSADLTIYVRDRAPSVHFLGRAYVLPRGKDATIPIVSVNTTEVQAEIYRVGDRGLADVVRDDRFLGQLRPYQADTLGDELGEKVWTGVVETESRLNVDVTTAIPLDDIGLDLKPGVYAMTARSKLDTQDDWGPRATQWFIVSDLGLSAYSGSDGVTASVRSLASAEARAGVPLRLVAVNNEILGEAVSDANGMARFAPGLSRGRGGRTPSLLVAETADGDYSFLDLRKPAFDLSDRGVDGRPASGPLDVFAWTERGIYKGGETVHAQALLRNADAVAQEGLPLTVVFDRPDGVEYLRTVVSDAGLGGYAYDLPLPHDVQQGVWSWRVLVDPKGEPLAQKTFLVEDYQPERVDYALETDVDAFDPAAPARISLSARFLYGAPASGQVLEGEVTVSPVRALDAYPGYVFGLADEEGYPIRDTLPEGLRTDGDGALAFDLSLPELSETTGLYKARLVARLVESGGRYVERRLERPVVADGPRIGIKPAFSGGVDEGGPAGFDIVLVDGEGRRIEGDGLVWTLSRVERRYQWYRTDGSWSFEPVTTSQRVANGRLEVAADRPAHLSVPVEWGRYRLEIVREGDRPAATSTEFSAGWYVAEASSETPDFLDVGLDKAAYRPGETAVLRLKPQFDGFAVVNVLSNRLIATHTVKVEGAEARLDLPVTDDWGAGAYVTATLYRPMDIEARRMPARAIGVNWLQVEPGDRRIAVEIGGVERMLPRSTLEVPVRLAKLAAGEAAYLTLAAVDVGILNLTGYKTPDPDGWYFGQRRLGMDLRDLYGQLIDRTAGTRGQVRSGGDGGGMLLQAPPPDEEPVALFSGIVQVDADGRATVSFDVPDFNGTLRLMAVAWTASGVGHGEKDVEVRDPVVLTASLPRFLGPGDRSRMLIEIDNVDGPAGAYTLTTAIDGPVAVEAGMERRVVELTAGQRTEVLMRIAAAAHAGDAAIRLDLDGPDGTHAEKSLALGVRDTQPLVTRRSLMTLASGNRLTLDADSLAGLRPGTTSVSIAAGGAARIDVPGLLAALDRYPYGCTEQTTSRALPLLYLNEVAESVGLGTDAGLRERIVKAIAGVLANQSSSGSFGVWNSYGDSDTWLDAYVADFLVRAREKGYEVQQIAFESALDNLENRLAYASDFSDGGEGIAYALYVLARTGRASIGDLRYYLDVKLADFATPLAKAQVAAGLALYGEQERAKTGFRAAVDALPLVRAGLYREDYGSPTRDGAGVLSYIAETRTSGVGEAQATAFVAVQQERTVHLSTQDMAWLLLAAREADEQARNARLTVDGNAPDGRIVWRFEGSEILARPVVFANEGAQAVDILVSVAGQPEVPEPAGGDGFTVTRTLYDLDGTELDPSAIPYNTRVAVVLTVEPLYESEGRLLVVDRLPGGLAIDNPRLVRSGDLGALDWLQTIDQPDHVEFRQDRFVVSVDQKRFGDPVLTFAYLARAVTPGSYVHPPATVEDMYQPDRQARTDTGRFEVLGPVR</sequence>
<reference evidence="6 7" key="1">
    <citation type="journal article" date="2011" name="J. Bacteriol.">
        <title>Complete genome sequence of Polymorphum gilvum SL003B-26A1T, a crude oil-degrading bacterium from oil-polluted saline soil.</title>
        <authorList>
            <person name="Li S.G."/>
            <person name="Tang Y.Q."/>
            <person name="Nie Y."/>
            <person name="Cai M."/>
            <person name="Wu X.L."/>
        </authorList>
    </citation>
    <scope>NUCLEOTIDE SEQUENCE [LARGE SCALE GENOMIC DNA]</scope>
    <source>
        <strain evidence="7">LMG 25793 / CGMCC 1.9160 / SL003B-26A1</strain>
    </source>
</reference>
<dbReference type="GO" id="GO:0004866">
    <property type="term" value="F:endopeptidase inhibitor activity"/>
    <property type="evidence" value="ECO:0007669"/>
    <property type="project" value="InterPro"/>
</dbReference>
<proteinExistence type="inferred from homology"/>
<keyword evidence="2" id="KW-0732">Signal</keyword>
<dbReference type="Gene3D" id="3.50.4.10">
    <property type="entry name" value="Hepatocyte Growth Factor"/>
    <property type="match status" value="1"/>
</dbReference>
<dbReference type="InterPro" id="IPR002890">
    <property type="entry name" value="MG2"/>
</dbReference>
<dbReference type="Pfam" id="PF11974">
    <property type="entry name" value="bMG3"/>
    <property type="match status" value="1"/>
</dbReference>
<dbReference type="PROSITE" id="PS50948">
    <property type="entry name" value="PAN"/>
    <property type="match status" value="1"/>
</dbReference>
<dbReference type="InterPro" id="IPR008930">
    <property type="entry name" value="Terpenoid_cyclase/PrenylTrfase"/>
</dbReference>
<dbReference type="Gene3D" id="2.60.40.1930">
    <property type="match status" value="1"/>
</dbReference>
<dbReference type="InterPro" id="IPR000177">
    <property type="entry name" value="Apple"/>
</dbReference>
<dbReference type="SMART" id="SM01359">
    <property type="entry name" value="A2M_N_2"/>
    <property type="match status" value="1"/>
</dbReference>
<dbReference type="eggNOG" id="COG2373">
    <property type="taxonomic scope" value="Bacteria"/>
</dbReference>
<dbReference type="Pfam" id="PF17962">
    <property type="entry name" value="bMG6"/>
    <property type="match status" value="1"/>
</dbReference>
<dbReference type="InterPro" id="IPR001599">
    <property type="entry name" value="Macroglobln_a2"/>
</dbReference>
<protein>
    <submittedName>
        <fullName evidence="6">Alpha-2-macroglobulin N-terminal domain family protein</fullName>
    </submittedName>
</protein>
<evidence type="ECO:0000256" key="2">
    <source>
        <dbReference type="ARBA" id="ARBA00022729"/>
    </source>
</evidence>
<dbReference type="PANTHER" id="PTHR40094:SF1">
    <property type="entry name" value="UBIQUITIN DOMAIN-CONTAINING PROTEIN"/>
    <property type="match status" value="1"/>
</dbReference>
<gene>
    <name evidence="6" type="ordered locus">SL003B_1884</name>
</gene>
<dbReference type="Gene3D" id="1.50.10.20">
    <property type="match status" value="1"/>
</dbReference>
<accession>F2IW28</accession>
<evidence type="ECO:0000256" key="3">
    <source>
        <dbReference type="ARBA" id="ARBA00022737"/>
    </source>
</evidence>
<dbReference type="GO" id="GO:0005615">
    <property type="term" value="C:extracellular space"/>
    <property type="evidence" value="ECO:0007669"/>
    <property type="project" value="InterPro"/>
</dbReference>
<dbReference type="PATRIC" id="fig|991905.3.peg.1932"/>
<dbReference type="Pfam" id="PF00207">
    <property type="entry name" value="A2M"/>
    <property type="match status" value="1"/>
</dbReference>
<dbReference type="KEGG" id="pgv:SL003B_1884"/>
<dbReference type="InterPro" id="IPR011626">
    <property type="entry name" value="Alpha-macroglobulin_TED"/>
</dbReference>
<dbReference type="Pfam" id="PF00024">
    <property type="entry name" value="PAN_1"/>
    <property type="match status" value="1"/>
</dbReference>
<dbReference type="InterPro" id="IPR011625">
    <property type="entry name" value="A2M_N_BRD"/>
</dbReference>
<evidence type="ECO:0000259" key="5">
    <source>
        <dbReference type="PROSITE" id="PS50948"/>
    </source>
</evidence>
<dbReference type="Pfam" id="PF17972">
    <property type="entry name" value="bMG5"/>
    <property type="match status" value="1"/>
</dbReference>
<dbReference type="InterPro" id="IPR041246">
    <property type="entry name" value="Bact_MG10"/>
</dbReference>
<dbReference type="InterPro" id="IPR051802">
    <property type="entry name" value="YfhM-like"/>
</dbReference>
<evidence type="ECO:0000313" key="7">
    <source>
        <dbReference type="Proteomes" id="UP000008130"/>
    </source>
</evidence>
<feature type="domain" description="Apple" evidence="5">
    <location>
        <begin position="55"/>
        <end position="135"/>
    </location>
</feature>
<keyword evidence="3" id="KW-0677">Repeat</keyword>
<dbReference type="STRING" id="991905.SL003B_1884"/>
<evidence type="ECO:0000256" key="1">
    <source>
        <dbReference type="ARBA" id="ARBA00010556"/>
    </source>
</evidence>
<dbReference type="InterPro" id="IPR049120">
    <property type="entry name" value="A2M_bMG2"/>
</dbReference>
<dbReference type="Pfam" id="PF07678">
    <property type="entry name" value="TED_complement"/>
    <property type="match status" value="1"/>
</dbReference>